<name>A0A420B6J6_SPHD1</name>
<protein>
    <submittedName>
        <fullName evidence="1">Uncharacterized protein</fullName>
    </submittedName>
</protein>
<sequence length="45" mass="5090">MTAERANCPKENEKVVLRREESGYPSHFKGCILETFGLFGVKCLT</sequence>
<accession>A0A420B6J6</accession>
<comment type="caution">
    <text evidence="1">The sequence shown here is derived from an EMBL/GenBank/DDBJ whole genome shotgun (WGS) entry which is preliminary data.</text>
</comment>
<proteinExistence type="predicted"/>
<dbReference type="Proteomes" id="UP000286246">
    <property type="component" value="Unassembled WGS sequence"/>
</dbReference>
<reference evidence="1 2" key="1">
    <citation type="submission" date="2018-09" db="EMBL/GenBank/DDBJ databases">
        <title>Genomic Encyclopedia of Type Strains, Phase III (KMG-III): the genomes of soil and plant-associated and newly described type strains.</title>
        <authorList>
            <person name="Whitman W."/>
        </authorList>
    </citation>
    <scope>NUCLEOTIDE SEQUENCE [LARGE SCALE GENOMIC DNA]</scope>
    <source>
        <strain evidence="1 2">CECT 7938</strain>
    </source>
</reference>
<evidence type="ECO:0000313" key="2">
    <source>
        <dbReference type="Proteomes" id="UP000286246"/>
    </source>
</evidence>
<organism evidence="1 2">
    <name type="scientific">Sphingobacterium detergens</name>
    <dbReference type="NCBI Taxonomy" id="1145106"/>
    <lineage>
        <taxon>Bacteria</taxon>
        <taxon>Pseudomonadati</taxon>
        <taxon>Bacteroidota</taxon>
        <taxon>Sphingobacteriia</taxon>
        <taxon>Sphingobacteriales</taxon>
        <taxon>Sphingobacteriaceae</taxon>
        <taxon>Sphingobacterium</taxon>
    </lineage>
</organism>
<evidence type="ECO:0000313" key="1">
    <source>
        <dbReference type="EMBL" id="RKE52293.1"/>
    </source>
</evidence>
<dbReference type="EMBL" id="RAPY01000002">
    <property type="protein sequence ID" value="RKE52293.1"/>
    <property type="molecule type" value="Genomic_DNA"/>
</dbReference>
<keyword evidence="2" id="KW-1185">Reference proteome</keyword>
<dbReference type="AlphaFoldDB" id="A0A420B6J6"/>
<gene>
    <name evidence="1" type="ORF">DFQ12_2527</name>
</gene>